<keyword evidence="3" id="KW-1185">Reference proteome</keyword>
<evidence type="ECO:0000313" key="2">
    <source>
        <dbReference type="EMBL" id="MFC6080858.1"/>
    </source>
</evidence>
<organism evidence="2 3">
    <name type="scientific">Sphaerisporangium aureirubrum</name>
    <dbReference type="NCBI Taxonomy" id="1544736"/>
    <lineage>
        <taxon>Bacteria</taxon>
        <taxon>Bacillati</taxon>
        <taxon>Actinomycetota</taxon>
        <taxon>Actinomycetes</taxon>
        <taxon>Streptosporangiales</taxon>
        <taxon>Streptosporangiaceae</taxon>
        <taxon>Sphaerisporangium</taxon>
    </lineage>
</organism>
<dbReference type="Pfam" id="PF18075">
    <property type="entry name" value="FtsX_ECD"/>
    <property type="match status" value="1"/>
</dbReference>
<proteinExistence type="predicted"/>
<evidence type="ECO:0000259" key="1">
    <source>
        <dbReference type="Pfam" id="PF18075"/>
    </source>
</evidence>
<dbReference type="InterPro" id="IPR040690">
    <property type="entry name" value="FtsX_ECD"/>
</dbReference>
<gene>
    <name evidence="2" type="ORF">ACFP1K_06775</name>
</gene>
<dbReference type="EMBL" id="JBHSRF010000006">
    <property type="protein sequence ID" value="MFC6080858.1"/>
    <property type="molecule type" value="Genomic_DNA"/>
</dbReference>
<name>A0ABW1ND17_9ACTN</name>
<reference evidence="3" key="1">
    <citation type="journal article" date="2019" name="Int. J. Syst. Evol. Microbiol.">
        <title>The Global Catalogue of Microorganisms (GCM) 10K type strain sequencing project: providing services to taxonomists for standard genome sequencing and annotation.</title>
        <authorList>
            <consortium name="The Broad Institute Genomics Platform"/>
            <consortium name="The Broad Institute Genome Sequencing Center for Infectious Disease"/>
            <person name="Wu L."/>
            <person name="Ma J."/>
        </authorList>
    </citation>
    <scope>NUCLEOTIDE SEQUENCE [LARGE SCALE GENOMIC DNA]</scope>
    <source>
        <strain evidence="3">JCM 30346</strain>
    </source>
</reference>
<comment type="caution">
    <text evidence="2">The sequence shown here is derived from an EMBL/GenBank/DDBJ whole genome shotgun (WGS) entry which is preliminary data.</text>
</comment>
<protein>
    <submittedName>
        <fullName evidence="2">Permease-like cell division protein FtsX</fullName>
    </submittedName>
</protein>
<dbReference type="Gene3D" id="3.30.70.3040">
    <property type="match status" value="2"/>
</dbReference>
<evidence type="ECO:0000313" key="3">
    <source>
        <dbReference type="Proteomes" id="UP001596137"/>
    </source>
</evidence>
<feature type="domain" description="FtsX extracellular" evidence="1">
    <location>
        <begin position="164"/>
        <end position="248"/>
    </location>
</feature>
<sequence>MVVAVGGGRFLLGRERWPLPPPDVAFPEQVRFRVHLCEQAFEMCSAANLARARETERVEAALKALPQVASLTYVGDRQAARQYRRIWGTDVGSSWWEPGVRNLGGTFTGTLRRPGDFYAMIRLGERVPGVQGFSREPTGFWTGKADLEVQLCGNESPGPCRERQPRGPATEAEKRAIVDKLRELKGIKAVYLEDREHASRLAKLYVPEQAGSPEAQPASMAESYYLKLDSPTLMTKVRLAINAMPGIQGIYPVL</sequence>
<dbReference type="RefSeq" id="WP_380808136.1">
    <property type="nucleotide sequence ID" value="NZ_JBHTLB010000051.1"/>
</dbReference>
<accession>A0ABW1ND17</accession>
<dbReference type="Proteomes" id="UP001596137">
    <property type="component" value="Unassembled WGS sequence"/>
</dbReference>